<dbReference type="PATRIC" id="fig|1162668.3.peg.1081"/>
<dbReference type="eggNOG" id="COG4320">
    <property type="taxonomic scope" value="Bacteria"/>
</dbReference>
<reference evidence="2" key="2">
    <citation type="submission" date="2012-03" db="EMBL/GenBank/DDBJ databases">
        <title>The complete genome sequence of the pioneer microbe on fresh volcanic deposit, Leptospirillum ferrooxidans strain C2-3.</title>
        <authorList>
            <person name="Fujimura R."/>
            <person name="Sato Y."/>
            <person name="Nishizawa T."/>
            <person name="Nanba K."/>
            <person name="Oshima K."/>
            <person name="Hattori M."/>
            <person name="Kamijo T."/>
            <person name="Ohta H."/>
        </authorList>
    </citation>
    <scope>NUCLEOTIDE SEQUENCE [LARGE SCALE GENOMIC DNA]</scope>
    <source>
        <strain evidence="2">C2-3</strain>
    </source>
</reference>
<evidence type="ECO:0000313" key="2">
    <source>
        <dbReference type="Proteomes" id="UP000007382"/>
    </source>
</evidence>
<accession>I0IMZ9</accession>
<organism evidence="1 2">
    <name type="scientific">Leptospirillum ferrooxidans (strain C2-3)</name>
    <dbReference type="NCBI Taxonomy" id="1162668"/>
    <lineage>
        <taxon>Bacteria</taxon>
        <taxon>Pseudomonadati</taxon>
        <taxon>Nitrospirota</taxon>
        <taxon>Nitrospiria</taxon>
        <taxon>Nitrospirales</taxon>
        <taxon>Nitrospiraceae</taxon>
        <taxon>Leptospirillum</taxon>
    </lineage>
</organism>
<dbReference type="RefSeq" id="WP_014449139.1">
    <property type="nucleotide sequence ID" value="NC_017094.1"/>
</dbReference>
<keyword evidence="2" id="KW-1185">Reference proteome</keyword>
<gene>
    <name evidence="1" type="ordered locus">LFE_0944</name>
</gene>
<dbReference type="HOGENOM" id="CLU_032121_1_0_0"/>
<dbReference type="EMBL" id="AP012342">
    <property type="protein sequence ID" value="BAM06648.1"/>
    <property type="molecule type" value="Genomic_DNA"/>
</dbReference>
<dbReference type="Proteomes" id="UP000007382">
    <property type="component" value="Chromosome"/>
</dbReference>
<protein>
    <recommendedName>
        <fullName evidence="3">DUF2252 domain-containing protein</fullName>
    </recommendedName>
</protein>
<proteinExistence type="predicted"/>
<reference evidence="1 2" key="1">
    <citation type="journal article" date="2012" name="J. Bacteriol.">
        <title>Complete Genome Sequence of Leptospirillum ferrooxidans Strain C2-3, Isolated from a Fresh Volcanic Ash Deposit on the Island of Miyake, Japan.</title>
        <authorList>
            <person name="Fujimura R."/>
            <person name="Sato Y."/>
            <person name="Nishizawa T."/>
            <person name="Oshima K."/>
            <person name="Kim S.-W."/>
            <person name="Hattori M."/>
            <person name="Kamijo T."/>
            <person name="Ohta H."/>
        </authorList>
    </citation>
    <scope>NUCLEOTIDE SEQUENCE [LARGE SCALE GENOMIC DNA]</scope>
    <source>
        <strain evidence="1 2">C2-3</strain>
    </source>
</reference>
<name>I0IMZ9_LEPFC</name>
<dbReference type="KEGG" id="lfc:LFE_0944"/>
<sequence>MEIRDVISEILLFNQDLDPRRVRLKYHRMREDAFSFFRATCHLFYRTLPQNPIFTQAPKVWISGDLHLENFGSYKGDNRLAYFDLNDFDEACLAPCTLELLRVLTSILVASDRFELGARLRTDLCKSFVRSYISEAMSEKPRWIERSLSKGLIKNLFKAVKSIDRRSFLESRSIVKGKQRRLIIDGVKAFATPKRESDGVVKTLEAFAEMQKNSEFYRVLDIADRISGLGSLGVSRYVLLVEGRGTPSGNFLLDLKEARSSSLGKAFSSIQPHWENDAERVVAIQKRCQAISPALLSTLSINGRPFILKELQPSEHRVNLDRWRGKILQKEEVLGSMGALSAWSQIRSSGYKGAASSEEIAHFASEENWASGLIQCAFEKARLFQDYYRNYCRAFDDRVFEKN</sequence>
<dbReference type="PANTHER" id="PTHR39441">
    <property type="entry name" value="DUF2252 DOMAIN-CONTAINING PROTEIN"/>
    <property type="match status" value="1"/>
</dbReference>
<dbReference type="AlphaFoldDB" id="I0IMZ9"/>
<dbReference type="Pfam" id="PF10009">
    <property type="entry name" value="DUF2252"/>
    <property type="match status" value="1"/>
</dbReference>
<dbReference type="PANTHER" id="PTHR39441:SF1">
    <property type="entry name" value="DUF2252 DOMAIN-CONTAINING PROTEIN"/>
    <property type="match status" value="1"/>
</dbReference>
<dbReference type="OrthoDB" id="1491115at2"/>
<evidence type="ECO:0000313" key="1">
    <source>
        <dbReference type="EMBL" id="BAM06648.1"/>
    </source>
</evidence>
<evidence type="ECO:0008006" key="3">
    <source>
        <dbReference type="Google" id="ProtNLM"/>
    </source>
</evidence>
<dbReference type="InterPro" id="IPR018721">
    <property type="entry name" value="DUF2252"/>
</dbReference>